<evidence type="ECO:0000313" key="7">
    <source>
        <dbReference type="Proteomes" id="UP000000391"/>
    </source>
</evidence>
<proteinExistence type="inferred from homology"/>
<dbReference type="RefSeq" id="WP_013195407.1">
    <property type="nucleotide sequence ID" value="NC_014253.1"/>
</dbReference>
<dbReference type="Gene3D" id="3.30.56.30">
    <property type="entry name" value="Signal recognition particle, SRP19-like subunit"/>
    <property type="match status" value="1"/>
</dbReference>
<accession>D7EBK0</accession>
<name>D7EBK0_METEZ</name>
<keyword evidence="3 5" id="KW-0733">Signal recognition particle</keyword>
<gene>
    <name evidence="5" type="primary">srp19</name>
    <name evidence="6" type="ordered locus">Metev_2013</name>
</gene>
<sequence>MLMRDRGKLVIWPVYLDRTRTRSDGRIISKKKSVREPELKEIEKAASKLGLNPEVEEDKAYPRSWWEVSGRVMVDKTAPKSYLLKQIAKIIKENREGGK</sequence>
<dbReference type="GO" id="GO:0006617">
    <property type="term" value="P:SRP-dependent cotranslational protein targeting to membrane, signal sequence recognition"/>
    <property type="evidence" value="ECO:0007669"/>
    <property type="project" value="TreeGrafter"/>
</dbReference>
<dbReference type="Pfam" id="PF01922">
    <property type="entry name" value="SRP19"/>
    <property type="match status" value="1"/>
</dbReference>
<reference evidence="6 7" key="1">
    <citation type="submission" date="2010-06" db="EMBL/GenBank/DDBJ databases">
        <title>Complete sequence chromosome of Methanohalobium evestigatum Z-7303.</title>
        <authorList>
            <consortium name="US DOE Joint Genome Institute"/>
            <person name="Lucas S."/>
            <person name="Copeland A."/>
            <person name="Lapidus A."/>
            <person name="Cheng J.-F."/>
            <person name="Bruce D."/>
            <person name="Goodwin L."/>
            <person name="Pitluck S."/>
            <person name="Saunders E."/>
            <person name="Detter J.C."/>
            <person name="Han C."/>
            <person name="Tapia R."/>
            <person name="Land M."/>
            <person name="Hauser L."/>
            <person name="Kyrpides N."/>
            <person name="Mikhailova N."/>
            <person name="Sieprawska-Lupa M."/>
            <person name="Whitman W.B."/>
            <person name="Anderson I."/>
            <person name="Woyke T."/>
        </authorList>
    </citation>
    <scope>NUCLEOTIDE SEQUENCE [LARGE SCALE GENOMIC DNA]</scope>
    <source>
        <strain evidence="7">ATCC BAA-1072 / DSM 3721 / NBRC 107634 / OCM 161 / Z-7303</strain>
    </source>
</reference>
<dbReference type="NCBIfam" id="NF001973">
    <property type="entry name" value="PRK00754.1"/>
    <property type="match status" value="1"/>
</dbReference>
<comment type="function">
    <text evidence="5">Involved in targeting and insertion of nascent membrane proteins into the cytoplasmic membrane. Binds directly to 7S RNA and mediates binding of the 54 kDa subunit of the SRP.</text>
</comment>
<evidence type="ECO:0000256" key="3">
    <source>
        <dbReference type="ARBA" id="ARBA00023135"/>
    </source>
</evidence>
<evidence type="ECO:0000313" key="6">
    <source>
        <dbReference type="EMBL" id="ADI74842.1"/>
    </source>
</evidence>
<keyword evidence="2 5" id="KW-0963">Cytoplasm</keyword>
<keyword evidence="7" id="KW-1185">Reference proteome</keyword>
<keyword evidence="5" id="KW-0694">RNA-binding</keyword>
<evidence type="ECO:0000256" key="2">
    <source>
        <dbReference type="ARBA" id="ARBA00022490"/>
    </source>
</evidence>
<dbReference type="GO" id="GO:0008312">
    <property type="term" value="F:7S RNA binding"/>
    <property type="evidence" value="ECO:0007669"/>
    <property type="project" value="UniProtKB-UniRule"/>
</dbReference>
<dbReference type="InterPro" id="IPR002778">
    <property type="entry name" value="Signal_recog_particle_SRP19"/>
</dbReference>
<dbReference type="HAMAP" id="MF_00305">
    <property type="entry name" value="SRP19"/>
    <property type="match status" value="1"/>
</dbReference>
<dbReference type="SUPFAM" id="SSF69695">
    <property type="entry name" value="SRP19"/>
    <property type="match status" value="1"/>
</dbReference>
<dbReference type="EMBL" id="CP002069">
    <property type="protein sequence ID" value="ADI74842.1"/>
    <property type="molecule type" value="Genomic_DNA"/>
</dbReference>
<comment type="subunit">
    <text evidence="5">Part of the signal recognition particle protein translocation system, which is composed of SRP and FtsY. Archaeal SRP consists of a 7S RNA molecule of 300 nucleotides and two protein subunits: SRP54 and SRP19.</text>
</comment>
<dbReference type="KEGG" id="mev:Metev_2013"/>
<dbReference type="GeneID" id="9347673"/>
<protein>
    <recommendedName>
        <fullName evidence="5">Signal recognition particle 19 kDa protein</fullName>
        <shortName evidence="5">SRP19</shortName>
    </recommendedName>
</protein>
<dbReference type="AlphaFoldDB" id="D7EBK0"/>
<evidence type="ECO:0000256" key="4">
    <source>
        <dbReference type="ARBA" id="ARBA00023274"/>
    </source>
</evidence>
<dbReference type="STRING" id="644295.Metev_2013"/>
<evidence type="ECO:0000256" key="5">
    <source>
        <dbReference type="HAMAP-Rule" id="MF_00305"/>
    </source>
</evidence>
<dbReference type="HOGENOM" id="CLU_169299_1_0_2"/>
<keyword evidence="4 5" id="KW-0687">Ribonucleoprotein</keyword>
<dbReference type="InterPro" id="IPR036521">
    <property type="entry name" value="SRP19-like_sf"/>
</dbReference>
<dbReference type="PANTHER" id="PTHR17453">
    <property type="entry name" value="SIGNAL RECOGNITION PARTICLE 19 KD PROTEIN"/>
    <property type="match status" value="1"/>
</dbReference>
<dbReference type="GO" id="GO:0048500">
    <property type="term" value="C:signal recognition particle"/>
    <property type="evidence" value="ECO:0007669"/>
    <property type="project" value="UniProtKB-UniRule"/>
</dbReference>
<organism evidence="6 7">
    <name type="scientific">Methanohalobium evestigatum (strain ATCC BAA-1072 / DSM 3721 / NBRC 107634 / OCM 161 / Z-7303)</name>
    <dbReference type="NCBI Taxonomy" id="644295"/>
    <lineage>
        <taxon>Archaea</taxon>
        <taxon>Methanobacteriati</taxon>
        <taxon>Methanobacteriota</taxon>
        <taxon>Stenosarchaea group</taxon>
        <taxon>Methanomicrobia</taxon>
        <taxon>Methanosarcinales</taxon>
        <taxon>Methanosarcinaceae</taxon>
        <taxon>Methanohalobium</taxon>
    </lineage>
</organism>
<dbReference type="Proteomes" id="UP000000391">
    <property type="component" value="Chromosome"/>
</dbReference>
<dbReference type="InterPro" id="IPR022938">
    <property type="entry name" value="SRP19_arc-type"/>
</dbReference>
<comment type="similarity">
    <text evidence="5">Belongs to the SRP19 family.</text>
</comment>
<evidence type="ECO:0000256" key="1">
    <source>
        <dbReference type="ARBA" id="ARBA00004496"/>
    </source>
</evidence>
<dbReference type="PANTHER" id="PTHR17453:SF0">
    <property type="entry name" value="SIGNAL RECOGNITION PARTICLE 19 KDA PROTEIN"/>
    <property type="match status" value="1"/>
</dbReference>
<comment type="subcellular location">
    <subcellularLocation>
        <location evidence="1 5">Cytoplasm</location>
    </subcellularLocation>
</comment>